<dbReference type="EMBL" id="VSSQ01000018">
    <property type="protein sequence ID" value="MPL62718.1"/>
    <property type="molecule type" value="Genomic_DNA"/>
</dbReference>
<organism evidence="2">
    <name type="scientific">bioreactor metagenome</name>
    <dbReference type="NCBI Taxonomy" id="1076179"/>
    <lineage>
        <taxon>unclassified sequences</taxon>
        <taxon>metagenomes</taxon>
        <taxon>ecological metagenomes</taxon>
    </lineage>
</organism>
<dbReference type="SUPFAM" id="SSF111369">
    <property type="entry name" value="HlyD-like secretion proteins"/>
    <property type="match status" value="1"/>
</dbReference>
<proteinExistence type="predicted"/>
<protein>
    <recommendedName>
        <fullName evidence="1">CzcB-like barrel-sandwich hybrid domain-containing protein</fullName>
    </recommendedName>
</protein>
<dbReference type="Pfam" id="PF25973">
    <property type="entry name" value="BSH_CzcB"/>
    <property type="match status" value="1"/>
</dbReference>
<dbReference type="GO" id="GO:1990281">
    <property type="term" value="C:efflux pump complex"/>
    <property type="evidence" value="ECO:0007669"/>
    <property type="project" value="TreeGrafter"/>
</dbReference>
<dbReference type="Gene3D" id="1.10.287.470">
    <property type="entry name" value="Helix hairpin bin"/>
    <property type="match status" value="1"/>
</dbReference>
<dbReference type="GO" id="GO:0015562">
    <property type="term" value="F:efflux transmembrane transporter activity"/>
    <property type="evidence" value="ECO:0007669"/>
    <property type="project" value="TreeGrafter"/>
</dbReference>
<feature type="domain" description="CzcB-like barrel-sandwich hybrid" evidence="1">
    <location>
        <begin position="35"/>
        <end position="149"/>
    </location>
</feature>
<reference evidence="2" key="1">
    <citation type="submission" date="2019-08" db="EMBL/GenBank/DDBJ databases">
        <authorList>
            <person name="Kucharzyk K."/>
            <person name="Murdoch R.W."/>
            <person name="Higgins S."/>
            <person name="Loffler F."/>
        </authorList>
    </citation>
    <scope>NUCLEOTIDE SEQUENCE</scope>
</reference>
<dbReference type="PANTHER" id="PTHR30469">
    <property type="entry name" value="MULTIDRUG RESISTANCE PROTEIN MDTA"/>
    <property type="match status" value="1"/>
</dbReference>
<accession>A0A644T747</accession>
<gene>
    <name evidence="2" type="ORF">SDC9_08338</name>
</gene>
<sequence length="230" mass="25646">MKKIQLIIILLTNILFADVYATYEVKALNEASLNVSTSGIVSKINTDIGNQVKKGEVLLSLNDSEEKANLEISKNEYKFLLTQYERYKKSAEVFDKNSLDKLESELKSAKDLITLNEAKLSKMKIIAPFSGVISEKNIEVGDMSNNNEKALLKLVSNEKKLLLAFDSKFAQDVKAGDMFCLNSNKEDNKTCVEIYKVYPALNNEKKLNAEAYGVDLKIGNFGDGLIIKGN</sequence>
<name>A0A644T747_9ZZZZ</name>
<dbReference type="InterPro" id="IPR058647">
    <property type="entry name" value="BSH_CzcB-like"/>
</dbReference>
<evidence type="ECO:0000259" key="1">
    <source>
        <dbReference type="Pfam" id="PF25973"/>
    </source>
</evidence>
<dbReference type="Gene3D" id="2.40.50.100">
    <property type="match status" value="1"/>
</dbReference>
<dbReference type="PANTHER" id="PTHR30469:SF15">
    <property type="entry name" value="HLYD FAMILY OF SECRETION PROTEINS"/>
    <property type="match status" value="1"/>
</dbReference>
<evidence type="ECO:0000313" key="2">
    <source>
        <dbReference type="EMBL" id="MPL62718.1"/>
    </source>
</evidence>
<dbReference type="AlphaFoldDB" id="A0A644T747"/>
<comment type="caution">
    <text evidence="2">The sequence shown here is derived from an EMBL/GenBank/DDBJ whole genome shotgun (WGS) entry which is preliminary data.</text>
</comment>
<dbReference type="Gene3D" id="2.40.30.170">
    <property type="match status" value="1"/>
</dbReference>